<comment type="subunit">
    <text evidence="14">Heterodimer of AddA and AddB.</text>
</comment>
<sequence length="1189" mass="137430">MSSLRFVLGRSGSGKSTFLLNEVIDKLEQDPLGPPIIYLVPDQMTFQIEYQLINTPGLHGMIRSQVFSFTRLAWRILQETEGFSRFHLNSVGLHMLLRKIVEHRKDELKVFTRAADQNGFIKQLEEMIAEFKRYCITPELLQEKSVELSHTDNSNSNKEILANKLNDFQLIYHDYESHLLVHYVDSEDYLRLLAEKISKSEELKGADVYIDGFHSFTPQELEVLSELLKQCNSVTVALTLDPTDLHQDIHDLNLYRMTVSTYFSILNSAKENNIGLEKPVLLNEPFRFIKSPALHHLEQHYDSRPSVKFSNKAATTDKTTNANKTDKPTENLAININAAVNRRAEVESVAREILHIVKTKNYRWRDFAILLRDSHSYHDLLKTVFEDYHIPLFLDQKRSMLNHPLIEFIRSSLDVIQGGWRYEPIFRCVKTDVLFPFDSNRDRIREDMDQFENYVLAYGIQGKRWTDKKPWEYRRFQAVEDQSIPKTDKEKDYEKKINKLRSLITEPFLAFEKNSKKAKTGRDYCEALYYFLEGLQIPDKVNRLCIEAEEAGNLTESRDHSQVWQSVLELLDQMASLMGEEELSFDLFRKMIHSGLESMHFATVPPAMDQVLVGDMERSRFSNIKCTFILGVNDGVIPLKPVEEGVVTEEEREFLASTGFTLAPGSKQQLLDEQFLIYLALTSASELLYLSYPMADDEGKSLVPSILFNRLKDLFPALKENLNLNEPNEEAPEQQLNYITNPKKTMSYLSLQLQNWKRGYPVHELWWDVYNWISEQEKWENYGKKVLGSLFFINTTKKLPEDISRELYGEEIKASVSRMELFQSCPYSQFISYGLRLEERQIFRLEAPDIGQLFHAALKLITDIIQQNDLNWSNLTRKQCEQLAFEAVERLAPNIQKEILLSSNRFHYIKRKLQQVVGRASIVLSEHAKISGFEPIGLELSFGPKGPLSPLRFTLKNGCTMEVVGRIDRVDKSAGENGVYLRVIDYKSSQKALNLTEVYYGLALQMLTYLDVVITNSKQWIGTEASPAGVLYFHVHNPMLNKSTIPTFEEIEKEIYKRFKMKGLLVADQESIRLMDRSLETGYSDVIPVALKKDGGFYSNSSVASQKDFDHIRGFVRTKIQDIGTAITDGVIDIEPYKMKNHTPCTFCSYKSICQFDRSFQENKYNILIPEKNEDILEKIRMEGGKDLE</sequence>
<evidence type="ECO:0000256" key="2">
    <source>
        <dbReference type="ARBA" id="ARBA00022722"/>
    </source>
</evidence>
<keyword evidence="11 14" id="KW-0411">Iron-sulfur</keyword>
<evidence type="ECO:0000256" key="8">
    <source>
        <dbReference type="ARBA" id="ARBA00022839"/>
    </source>
</evidence>
<dbReference type="AlphaFoldDB" id="A0A072NMW0"/>
<feature type="domain" description="UvrD-like helicase C-terminal" evidence="15">
    <location>
        <begin position="287"/>
        <end position="609"/>
    </location>
</feature>
<comment type="caution">
    <text evidence="16">The sequence shown here is derived from an EMBL/GenBank/DDBJ whole genome shotgun (WGS) entry which is preliminary data.</text>
</comment>
<dbReference type="InterPro" id="IPR027417">
    <property type="entry name" value="P-loop_NTPase"/>
</dbReference>
<keyword evidence="10 14" id="KW-0408">Iron</keyword>
<evidence type="ECO:0000256" key="6">
    <source>
        <dbReference type="ARBA" id="ARBA00022801"/>
    </source>
</evidence>
<evidence type="ECO:0000256" key="12">
    <source>
        <dbReference type="ARBA" id="ARBA00023125"/>
    </source>
</evidence>
<organism evidence="16 17">
    <name type="scientific">Schinkia azotoformans MEV2011</name>
    <dbReference type="NCBI Taxonomy" id="1348973"/>
    <lineage>
        <taxon>Bacteria</taxon>
        <taxon>Bacillati</taxon>
        <taxon>Bacillota</taxon>
        <taxon>Bacilli</taxon>
        <taxon>Bacillales</taxon>
        <taxon>Bacillaceae</taxon>
        <taxon>Calidifontibacillus/Schinkia group</taxon>
        <taxon>Schinkia</taxon>
    </lineage>
</organism>
<keyword evidence="7 14" id="KW-0347">Helicase</keyword>
<evidence type="ECO:0000256" key="14">
    <source>
        <dbReference type="HAMAP-Rule" id="MF_01452"/>
    </source>
</evidence>
<dbReference type="GO" id="GO:0005524">
    <property type="term" value="F:ATP binding"/>
    <property type="evidence" value="ECO:0007669"/>
    <property type="project" value="UniProtKB-UniRule"/>
</dbReference>
<keyword evidence="1 14" id="KW-0004">4Fe-4S</keyword>
<dbReference type="SUPFAM" id="SSF52540">
    <property type="entry name" value="P-loop containing nucleoside triphosphate hydrolases"/>
    <property type="match status" value="2"/>
</dbReference>
<evidence type="ECO:0000256" key="1">
    <source>
        <dbReference type="ARBA" id="ARBA00022485"/>
    </source>
</evidence>
<keyword evidence="12 14" id="KW-0238">DNA-binding</keyword>
<evidence type="ECO:0000256" key="7">
    <source>
        <dbReference type="ARBA" id="ARBA00022806"/>
    </source>
</evidence>
<comment type="cofactor">
    <cofactor evidence="14">
        <name>[4Fe-4S] cluster</name>
        <dbReference type="ChEBI" id="CHEBI:49883"/>
    </cofactor>
    <text evidence="14">Binds 1 [4Fe-4S] cluster.</text>
</comment>
<dbReference type="GO" id="GO:0008409">
    <property type="term" value="F:5'-3' exonuclease activity"/>
    <property type="evidence" value="ECO:0007669"/>
    <property type="project" value="UniProtKB-UniRule"/>
</dbReference>
<keyword evidence="5 14" id="KW-0227">DNA damage</keyword>
<evidence type="ECO:0000256" key="13">
    <source>
        <dbReference type="ARBA" id="ARBA00023204"/>
    </source>
</evidence>
<dbReference type="OrthoDB" id="9758506at2"/>
<feature type="binding site" evidence="14">
    <location>
        <position position="1145"/>
    </location>
    <ligand>
        <name>[4Fe-4S] cluster</name>
        <dbReference type="ChEBI" id="CHEBI:49883"/>
    </ligand>
</feature>
<dbReference type="PANTHER" id="PTHR30591">
    <property type="entry name" value="RECBCD ENZYME SUBUNIT RECC"/>
    <property type="match status" value="1"/>
</dbReference>
<dbReference type="EMBL" id="JJRY01000008">
    <property type="protein sequence ID" value="KEF38248.1"/>
    <property type="molecule type" value="Genomic_DNA"/>
</dbReference>
<evidence type="ECO:0000256" key="10">
    <source>
        <dbReference type="ARBA" id="ARBA00023004"/>
    </source>
</evidence>
<accession>A0A072NMW0</accession>
<dbReference type="GO" id="GO:0004386">
    <property type="term" value="F:helicase activity"/>
    <property type="evidence" value="ECO:0007669"/>
    <property type="project" value="UniProtKB-KW"/>
</dbReference>
<evidence type="ECO:0000313" key="17">
    <source>
        <dbReference type="Proteomes" id="UP000027936"/>
    </source>
</evidence>
<dbReference type="Pfam" id="PF21445">
    <property type="entry name" value="ADDB_N"/>
    <property type="match status" value="1"/>
</dbReference>
<keyword evidence="4 14" id="KW-0547">Nucleotide-binding</keyword>
<dbReference type="Pfam" id="PF12705">
    <property type="entry name" value="PDDEXK_1"/>
    <property type="match status" value="1"/>
</dbReference>
<dbReference type="GO" id="GO:0051539">
    <property type="term" value="F:4 iron, 4 sulfur cluster binding"/>
    <property type="evidence" value="ECO:0007669"/>
    <property type="project" value="UniProtKB-KW"/>
</dbReference>
<evidence type="ECO:0000256" key="4">
    <source>
        <dbReference type="ARBA" id="ARBA00022741"/>
    </source>
</evidence>
<evidence type="ECO:0000256" key="5">
    <source>
        <dbReference type="ARBA" id="ARBA00022763"/>
    </source>
</evidence>
<dbReference type="RefSeq" id="WP_035195691.1">
    <property type="nucleotide sequence ID" value="NZ_JJRY01000008.1"/>
</dbReference>
<keyword evidence="2 14" id="KW-0540">Nuclease</keyword>
<dbReference type="GO" id="GO:0000724">
    <property type="term" value="P:double-strand break repair via homologous recombination"/>
    <property type="evidence" value="ECO:0007669"/>
    <property type="project" value="UniProtKB-UniRule"/>
</dbReference>
<dbReference type="PANTHER" id="PTHR30591:SF1">
    <property type="entry name" value="RECBCD ENZYME SUBUNIT RECC"/>
    <property type="match status" value="1"/>
</dbReference>
<dbReference type="PATRIC" id="fig|1348973.3.peg.2203"/>
<dbReference type="Gene3D" id="3.40.50.300">
    <property type="entry name" value="P-loop containing nucleotide triphosphate hydrolases"/>
    <property type="match status" value="3"/>
</dbReference>
<dbReference type="EC" id="3.1.-.-" evidence="14"/>
<comment type="similarity">
    <text evidence="14">Belongs to the helicase family. AddB/RexB type 1 subfamily.</text>
</comment>
<dbReference type="Gene3D" id="6.10.140.1030">
    <property type="match status" value="1"/>
</dbReference>
<keyword evidence="3 14" id="KW-0479">Metal-binding</keyword>
<comment type="miscellaneous">
    <text evidence="14">Despite having conserved helicase domains, this subunit does not have helicase activity.</text>
</comment>
<proteinExistence type="inferred from homology"/>
<keyword evidence="9 14" id="KW-0067">ATP-binding</keyword>
<comment type="cofactor">
    <cofactor evidence="14">
        <name>Mg(2+)</name>
        <dbReference type="ChEBI" id="CHEBI:18420"/>
    </cofactor>
</comment>
<dbReference type="InterPro" id="IPR014140">
    <property type="entry name" value="DNA_helicase_suAddB"/>
</dbReference>
<dbReference type="FunFam" id="3.90.320.10:FF:000006">
    <property type="entry name" value="ATP-dependent helicase/deoxyribonuclease subunit B"/>
    <property type="match status" value="1"/>
</dbReference>
<evidence type="ECO:0000256" key="3">
    <source>
        <dbReference type="ARBA" id="ARBA00022723"/>
    </source>
</evidence>
<dbReference type="GO" id="GO:0046872">
    <property type="term" value="F:metal ion binding"/>
    <property type="evidence" value="ECO:0007669"/>
    <property type="project" value="UniProtKB-KW"/>
</dbReference>
<dbReference type="PROSITE" id="PS51217">
    <property type="entry name" value="UVRD_HELICASE_CTER"/>
    <property type="match status" value="1"/>
</dbReference>
<evidence type="ECO:0000313" key="16">
    <source>
        <dbReference type="EMBL" id="KEF38248.1"/>
    </source>
</evidence>
<keyword evidence="6 14" id="KW-0378">Hydrolase</keyword>
<dbReference type="Proteomes" id="UP000027936">
    <property type="component" value="Unassembled WGS sequence"/>
</dbReference>
<dbReference type="GO" id="GO:0003690">
    <property type="term" value="F:double-stranded DNA binding"/>
    <property type="evidence" value="ECO:0007669"/>
    <property type="project" value="UniProtKB-UniRule"/>
</dbReference>
<evidence type="ECO:0000256" key="11">
    <source>
        <dbReference type="ARBA" id="ARBA00023014"/>
    </source>
</evidence>
<reference evidence="16 17" key="1">
    <citation type="submission" date="2014-04" db="EMBL/GenBank/DDBJ databases">
        <title>Draft genome sequence of Bacillus azotoformans MEV2011, a (co-) denitrifying strain unable to grow in the presence of oxygen.</title>
        <authorList>
            <person name="Nielsen M."/>
            <person name="Schreiber L."/>
            <person name="Finster K."/>
            <person name="Schramm A."/>
        </authorList>
    </citation>
    <scope>NUCLEOTIDE SEQUENCE [LARGE SCALE GENOMIC DNA]</scope>
    <source>
        <strain evidence="16 17">MEV2011</strain>
    </source>
</reference>
<comment type="function">
    <text evidence="14">The heterodimer acts as both an ATP-dependent DNA helicase and an ATP-dependent, dual-direction single-stranded exonuclease. Recognizes the chi site generating a DNA molecule suitable for the initiation of homologous recombination. The AddB subunit has 5' -&gt; 3' nuclease activity but not helicase activity.</text>
</comment>
<dbReference type="HAMAP" id="MF_01452">
    <property type="entry name" value="AddB_type1"/>
    <property type="match status" value="1"/>
</dbReference>
<feature type="binding site" evidence="14">
    <location>
        <position position="825"/>
    </location>
    <ligand>
        <name>[4Fe-4S] cluster</name>
        <dbReference type="ChEBI" id="CHEBI:49883"/>
    </ligand>
</feature>
<dbReference type="InterPro" id="IPR011604">
    <property type="entry name" value="PDDEXK-like_dom_sf"/>
</dbReference>
<keyword evidence="8 14" id="KW-0269">Exonuclease</keyword>
<dbReference type="InterPro" id="IPR049035">
    <property type="entry name" value="ADDB_N"/>
</dbReference>
<dbReference type="InterPro" id="IPR014017">
    <property type="entry name" value="DNA_helicase_UvrD-like_C"/>
</dbReference>
<gene>
    <name evidence="14" type="primary">addB</name>
    <name evidence="16" type="ORF">M670_02288</name>
</gene>
<feature type="binding site" evidence="14">
    <location>
        <position position="1148"/>
    </location>
    <ligand>
        <name>[4Fe-4S] cluster</name>
        <dbReference type="ChEBI" id="CHEBI:49883"/>
    </ligand>
</feature>
<dbReference type="Pfam" id="PF13361">
    <property type="entry name" value="UvrD_C"/>
    <property type="match status" value="1"/>
</dbReference>
<dbReference type="InterPro" id="IPR038726">
    <property type="entry name" value="PDDEXK_AddAB-type"/>
</dbReference>
<dbReference type="NCBIfam" id="TIGR02773">
    <property type="entry name" value="addB_Gpos"/>
    <property type="match status" value="1"/>
</dbReference>
<feature type="binding site" evidence="14">
    <location>
        <position position="1154"/>
    </location>
    <ligand>
        <name>[4Fe-4S] cluster</name>
        <dbReference type="ChEBI" id="CHEBI:49883"/>
    </ligand>
</feature>
<protein>
    <recommendedName>
        <fullName evidence="14">ATP-dependent helicase/deoxyribonuclease subunit B</fullName>
        <ecNumber evidence="14">3.1.-.-</ecNumber>
    </recommendedName>
    <alternativeName>
        <fullName evidence="14">ATP-dependent helicase/nuclease subunit AddB</fullName>
    </alternativeName>
</protein>
<dbReference type="Gene3D" id="3.90.320.10">
    <property type="match status" value="1"/>
</dbReference>
<evidence type="ECO:0000256" key="9">
    <source>
        <dbReference type="ARBA" id="ARBA00022840"/>
    </source>
</evidence>
<name>A0A072NMW0_SCHAZ</name>
<keyword evidence="13 14" id="KW-0234">DNA repair</keyword>
<evidence type="ECO:0000259" key="15">
    <source>
        <dbReference type="PROSITE" id="PS51217"/>
    </source>
</evidence>